<evidence type="ECO:0000256" key="3">
    <source>
        <dbReference type="SAM" id="MobiDB-lite"/>
    </source>
</evidence>
<reference evidence="6" key="2">
    <citation type="submission" date="2015-01" db="EMBL/GenBank/DDBJ databases">
        <title>Evolutionary Origins and Diversification of the Mycorrhizal Mutualists.</title>
        <authorList>
            <consortium name="DOE Joint Genome Institute"/>
            <consortium name="Mycorrhizal Genomics Consortium"/>
            <person name="Kohler A."/>
            <person name="Kuo A."/>
            <person name="Nagy L.G."/>
            <person name="Floudas D."/>
            <person name="Copeland A."/>
            <person name="Barry K.W."/>
            <person name="Cichocki N."/>
            <person name="Veneault-Fourrey C."/>
            <person name="LaButti K."/>
            <person name="Lindquist E.A."/>
            <person name="Lipzen A."/>
            <person name="Lundell T."/>
            <person name="Morin E."/>
            <person name="Murat C."/>
            <person name="Riley R."/>
            <person name="Ohm R."/>
            <person name="Sun H."/>
            <person name="Tunlid A."/>
            <person name="Henrissat B."/>
            <person name="Grigoriev I.V."/>
            <person name="Hibbett D.S."/>
            <person name="Martin F."/>
        </authorList>
    </citation>
    <scope>NUCLEOTIDE SEQUENCE [LARGE SCALE GENOMIC DNA]</scope>
    <source>
        <strain evidence="6">LaAM-08-1</strain>
    </source>
</reference>
<dbReference type="GO" id="GO:0008270">
    <property type="term" value="F:zinc ion binding"/>
    <property type="evidence" value="ECO:0007669"/>
    <property type="project" value="UniProtKB-KW"/>
</dbReference>
<feature type="compositionally biased region" description="Basic residues" evidence="3">
    <location>
        <begin position="1"/>
        <end position="11"/>
    </location>
</feature>
<keyword evidence="1" id="KW-0507">mRNA processing</keyword>
<dbReference type="OrthoDB" id="2692435at2759"/>
<evidence type="ECO:0000313" key="6">
    <source>
        <dbReference type="Proteomes" id="UP000054477"/>
    </source>
</evidence>
<dbReference type="GO" id="GO:0003676">
    <property type="term" value="F:nucleic acid binding"/>
    <property type="evidence" value="ECO:0007669"/>
    <property type="project" value="InterPro"/>
</dbReference>
<dbReference type="Proteomes" id="UP000054477">
    <property type="component" value="Unassembled WGS sequence"/>
</dbReference>
<keyword evidence="2" id="KW-0862">Zinc</keyword>
<dbReference type="SMART" id="SM00343">
    <property type="entry name" value="ZnF_C2HC"/>
    <property type="match status" value="1"/>
</dbReference>
<evidence type="ECO:0000256" key="2">
    <source>
        <dbReference type="PROSITE-ProRule" id="PRU00047"/>
    </source>
</evidence>
<feature type="region of interest" description="Disordered" evidence="3">
    <location>
        <begin position="1"/>
        <end position="74"/>
    </location>
</feature>
<sequence length="104" mass="11687">MQARHQQKGRKNTSSQGNKKTDVECYNCHKKGHMSSDCWAKGGGREGQGPKGRRGPNRGDRSHQTQDSVNNSLGDYAYMVNQNIHEFSKYDWVLDSATTSHICT</sequence>
<dbReference type="InterPro" id="IPR036875">
    <property type="entry name" value="Znf_CCHC_sf"/>
</dbReference>
<keyword evidence="2" id="KW-0479">Metal-binding</keyword>
<evidence type="ECO:0000256" key="1">
    <source>
        <dbReference type="ARBA" id="ARBA00022664"/>
    </source>
</evidence>
<dbReference type="SUPFAM" id="SSF57756">
    <property type="entry name" value="Retrovirus zinc finger-like domains"/>
    <property type="match status" value="1"/>
</dbReference>
<dbReference type="HOGENOM" id="CLU_2256431_0_0_1"/>
<dbReference type="GO" id="GO:0006397">
    <property type="term" value="P:mRNA processing"/>
    <property type="evidence" value="ECO:0007669"/>
    <property type="project" value="UniProtKB-KW"/>
</dbReference>
<reference evidence="5 6" key="1">
    <citation type="submission" date="2014-04" db="EMBL/GenBank/DDBJ databases">
        <authorList>
            <consortium name="DOE Joint Genome Institute"/>
            <person name="Kuo A."/>
            <person name="Kohler A."/>
            <person name="Nagy L.G."/>
            <person name="Floudas D."/>
            <person name="Copeland A."/>
            <person name="Barry K.W."/>
            <person name="Cichocki N."/>
            <person name="Veneault-Fourrey C."/>
            <person name="LaButti K."/>
            <person name="Lindquist E.A."/>
            <person name="Lipzen A."/>
            <person name="Lundell T."/>
            <person name="Morin E."/>
            <person name="Murat C."/>
            <person name="Sun H."/>
            <person name="Tunlid A."/>
            <person name="Henrissat B."/>
            <person name="Grigoriev I.V."/>
            <person name="Hibbett D.S."/>
            <person name="Martin F."/>
            <person name="Nordberg H.P."/>
            <person name="Cantor M.N."/>
            <person name="Hua S.X."/>
        </authorList>
    </citation>
    <scope>NUCLEOTIDE SEQUENCE [LARGE SCALE GENOMIC DNA]</scope>
    <source>
        <strain evidence="5 6">LaAM-08-1</strain>
    </source>
</reference>
<feature type="compositionally biased region" description="Gly residues" evidence="3">
    <location>
        <begin position="41"/>
        <end position="50"/>
    </location>
</feature>
<dbReference type="EMBL" id="KN838626">
    <property type="protein sequence ID" value="KIK00392.1"/>
    <property type="molecule type" value="Genomic_DNA"/>
</dbReference>
<name>A0A0C9XRQ6_9AGAR</name>
<dbReference type="InterPro" id="IPR001878">
    <property type="entry name" value="Znf_CCHC"/>
</dbReference>
<dbReference type="STRING" id="1095629.A0A0C9XRQ6"/>
<feature type="non-terminal residue" evidence="5">
    <location>
        <position position="104"/>
    </location>
</feature>
<organism evidence="5 6">
    <name type="scientific">Laccaria amethystina LaAM-08-1</name>
    <dbReference type="NCBI Taxonomy" id="1095629"/>
    <lineage>
        <taxon>Eukaryota</taxon>
        <taxon>Fungi</taxon>
        <taxon>Dikarya</taxon>
        <taxon>Basidiomycota</taxon>
        <taxon>Agaricomycotina</taxon>
        <taxon>Agaricomycetes</taxon>
        <taxon>Agaricomycetidae</taxon>
        <taxon>Agaricales</taxon>
        <taxon>Agaricineae</taxon>
        <taxon>Hydnangiaceae</taxon>
        <taxon>Laccaria</taxon>
    </lineage>
</organism>
<dbReference type="Gene3D" id="4.10.60.10">
    <property type="entry name" value="Zinc finger, CCHC-type"/>
    <property type="match status" value="1"/>
</dbReference>
<evidence type="ECO:0000313" key="5">
    <source>
        <dbReference type="EMBL" id="KIK00392.1"/>
    </source>
</evidence>
<proteinExistence type="predicted"/>
<feature type="domain" description="CCHC-type" evidence="4">
    <location>
        <begin position="25"/>
        <end position="38"/>
    </location>
</feature>
<accession>A0A0C9XRQ6</accession>
<dbReference type="PROSITE" id="PS50158">
    <property type="entry name" value="ZF_CCHC"/>
    <property type="match status" value="1"/>
</dbReference>
<dbReference type="AlphaFoldDB" id="A0A0C9XRQ6"/>
<protein>
    <recommendedName>
        <fullName evidence="4">CCHC-type domain-containing protein</fullName>
    </recommendedName>
</protein>
<gene>
    <name evidence="5" type="ORF">K443DRAFT_25562</name>
</gene>
<dbReference type="Pfam" id="PF00098">
    <property type="entry name" value="zf-CCHC"/>
    <property type="match status" value="1"/>
</dbReference>
<keyword evidence="2" id="KW-0863">Zinc-finger</keyword>
<evidence type="ECO:0000259" key="4">
    <source>
        <dbReference type="PROSITE" id="PS50158"/>
    </source>
</evidence>
<keyword evidence="6" id="KW-1185">Reference proteome</keyword>